<comment type="subcellular location">
    <subcellularLocation>
        <location evidence="1">Cell membrane</location>
        <topology evidence="1">Multi-pass membrane protein</topology>
    </subcellularLocation>
</comment>
<evidence type="ECO:0000256" key="1">
    <source>
        <dbReference type="ARBA" id="ARBA00004651"/>
    </source>
</evidence>
<organism evidence="7 8">
    <name type="scientific">Streptomonospora halophila</name>
    <dbReference type="NCBI Taxonomy" id="427369"/>
    <lineage>
        <taxon>Bacteria</taxon>
        <taxon>Bacillati</taxon>
        <taxon>Actinomycetota</taxon>
        <taxon>Actinomycetes</taxon>
        <taxon>Streptosporangiales</taxon>
        <taxon>Nocardiopsidaceae</taxon>
        <taxon>Streptomonospora</taxon>
    </lineage>
</organism>
<feature type="transmembrane region" description="Helical" evidence="5">
    <location>
        <begin position="144"/>
        <end position="167"/>
    </location>
</feature>
<dbReference type="Pfam" id="PF07690">
    <property type="entry name" value="MFS_1"/>
    <property type="match status" value="2"/>
</dbReference>
<comment type="caution">
    <text evidence="7">The sequence shown here is derived from an EMBL/GenBank/DDBJ whole genome shotgun (WGS) entry which is preliminary data.</text>
</comment>
<feature type="transmembrane region" description="Helical" evidence="5">
    <location>
        <begin position="91"/>
        <end position="114"/>
    </location>
</feature>
<dbReference type="Proteomes" id="UP001499993">
    <property type="component" value="Unassembled WGS sequence"/>
</dbReference>
<dbReference type="EMBL" id="BAABIK010000001">
    <property type="protein sequence ID" value="GAA4926417.1"/>
    <property type="molecule type" value="Genomic_DNA"/>
</dbReference>
<dbReference type="RefSeq" id="WP_344140143.1">
    <property type="nucleotide sequence ID" value="NZ_BAABIK010000001.1"/>
</dbReference>
<feature type="transmembrane region" description="Helical" evidence="5">
    <location>
        <begin position="269"/>
        <end position="290"/>
    </location>
</feature>
<evidence type="ECO:0000259" key="6">
    <source>
        <dbReference type="PROSITE" id="PS50850"/>
    </source>
</evidence>
<evidence type="ECO:0000313" key="8">
    <source>
        <dbReference type="Proteomes" id="UP001499993"/>
    </source>
</evidence>
<feature type="transmembrane region" description="Helical" evidence="5">
    <location>
        <begin position="410"/>
        <end position="431"/>
    </location>
</feature>
<dbReference type="Gene3D" id="1.20.1250.20">
    <property type="entry name" value="MFS general substrate transporter like domains"/>
    <property type="match status" value="2"/>
</dbReference>
<gene>
    <name evidence="7" type="ORF">GCM10023224_01480</name>
</gene>
<reference evidence="8" key="1">
    <citation type="journal article" date="2019" name="Int. J. Syst. Evol. Microbiol.">
        <title>The Global Catalogue of Microorganisms (GCM) 10K type strain sequencing project: providing services to taxonomists for standard genome sequencing and annotation.</title>
        <authorList>
            <consortium name="The Broad Institute Genomics Platform"/>
            <consortium name="The Broad Institute Genome Sequencing Center for Infectious Disease"/>
            <person name="Wu L."/>
            <person name="Ma J."/>
        </authorList>
    </citation>
    <scope>NUCLEOTIDE SEQUENCE [LARGE SCALE GENOMIC DNA]</scope>
    <source>
        <strain evidence="8">JCM 18123</strain>
    </source>
</reference>
<protein>
    <submittedName>
        <fullName evidence="7">MFS transporter</fullName>
    </submittedName>
</protein>
<name>A0ABP9G2C4_9ACTN</name>
<feature type="domain" description="Major facilitator superfamily (MFS) profile" evidence="6">
    <location>
        <begin position="24"/>
        <end position="476"/>
    </location>
</feature>
<dbReference type="PANTHER" id="PTHR23501:SF197">
    <property type="entry name" value="COMD"/>
    <property type="match status" value="1"/>
</dbReference>
<keyword evidence="4 5" id="KW-0472">Membrane</keyword>
<feature type="transmembrane region" description="Helical" evidence="5">
    <location>
        <begin position="321"/>
        <end position="344"/>
    </location>
</feature>
<feature type="transmembrane region" description="Helical" evidence="5">
    <location>
        <begin position="179"/>
        <end position="198"/>
    </location>
</feature>
<keyword evidence="3 5" id="KW-1133">Transmembrane helix</keyword>
<keyword evidence="8" id="KW-1185">Reference proteome</keyword>
<feature type="transmembrane region" description="Helical" evidence="5">
    <location>
        <begin position="236"/>
        <end position="257"/>
    </location>
</feature>
<feature type="transmembrane region" description="Helical" evidence="5">
    <location>
        <begin position="210"/>
        <end position="230"/>
    </location>
</feature>
<feature type="transmembrane region" description="Helical" evidence="5">
    <location>
        <begin position="22"/>
        <end position="49"/>
    </location>
</feature>
<sequence>MHDSSTTGTEPAGGGRHTRWNALLAVQAAVLVTVNFMADTAIGAPLVVLSRMLDHFDTDQAAWLNASAMLAGAMWAPLLGKSADVHGKRKVLGVTLLISCAGALACAAAPNIWVFIVGRMLHGAAVAAMFLTVALVRDICASRIGMVVVGVVTSGSAVLSIADSFFVEALAAQFGFRSLFLLSAGLALGTAVCVRFLIPESRIRTPGRIDFSGALLLGGGLVMALSYISLGSQLGWFAPGPLALLGGGTAALARWFLVSSRKPEPVIDVRNLGGPLVLTLLVVVLGTGAYQSMLQLVSIVADVPAALGLGYGLADQGSLAMVLAVPAVGIMVGGPVAGALATRIGPAPALAAGVALGTVGTVGMFLGASVFAAAVFFVFLLGLAAGALVTSGFNMAGALAPADRQGGVSSLVMVMVAIGSVVLNFVGAAVLESTDVVVGGSTENSAAGVSAYIAVALGAFAAAGVLAVVVVRRRAAARAEDGASA</sequence>
<dbReference type="InterPro" id="IPR020846">
    <property type="entry name" value="MFS_dom"/>
</dbReference>
<feature type="transmembrane region" description="Helical" evidence="5">
    <location>
        <begin position="120"/>
        <end position="137"/>
    </location>
</feature>
<feature type="transmembrane region" description="Helical" evidence="5">
    <location>
        <begin position="364"/>
        <end position="389"/>
    </location>
</feature>
<feature type="transmembrane region" description="Helical" evidence="5">
    <location>
        <begin position="61"/>
        <end position="79"/>
    </location>
</feature>
<dbReference type="PANTHER" id="PTHR23501">
    <property type="entry name" value="MAJOR FACILITATOR SUPERFAMILY"/>
    <property type="match status" value="1"/>
</dbReference>
<evidence type="ECO:0000256" key="4">
    <source>
        <dbReference type="ARBA" id="ARBA00023136"/>
    </source>
</evidence>
<proteinExistence type="predicted"/>
<dbReference type="InterPro" id="IPR011701">
    <property type="entry name" value="MFS"/>
</dbReference>
<evidence type="ECO:0000313" key="7">
    <source>
        <dbReference type="EMBL" id="GAA4926417.1"/>
    </source>
</evidence>
<feature type="transmembrane region" description="Helical" evidence="5">
    <location>
        <begin position="451"/>
        <end position="471"/>
    </location>
</feature>
<evidence type="ECO:0000256" key="3">
    <source>
        <dbReference type="ARBA" id="ARBA00022989"/>
    </source>
</evidence>
<keyword evidence="2 5" id="KW-0812">Transmembrane</keyword>
<dbReference type="InterPro" id="IPR036259">
    <property type="entry name" value="MFS_trans_sf"/>
</dbReference>
<evidence type="ECO:0000256" key="2">
    <source>
        <dbReference type="ARBA" id="ARBA00022692"/>
    </source>
</evidence>
<dbReference type="SUPFAM" id="SSF103473">
    <property type="entry name" value="MFS general substrate transporter"/>
    <property type="match status" value="1"/>
</dbReference>
<dbReference type="PROSITE" id="PS50850">
    <property type="entry name" value="MFS"/>
    <property type="match status" value="1"/>
</dbReference>
<evidence type="ECO:0000256" key="5">
    <source>
        <dbReference type="SAM" id="Phobius"/>
    </source>
</evidence>
<accession>A0ABP9G2C4</accession>